<dbReference type="Proteomes" id="UP000185746">
    <property type="component" value="Chromosome"/>
</dbReference>
<feature type="domain" description="Conserved virulence factor B-like winged helix" evidence="3">
    <location>
        <begin position="227"/>
        <end position="283"/>
    </location>
</feature>
<dbReference type="PIRSF" id="PIRSF012524">
    <property type="entry name" value="YitL_S1"/>
    <property type="match status" value="1"/>
</dbReference>
<dbReference type="Pfam" id="PF21191">
    <property type="entry name" value="CvfB_1st"/>
    <property type="match status" value="1"/>
</dbReference>
<evidence type="ECO:0000256" key="1">
    <source>
        <dbReference type="PIRNR" id="PIRNR012524"/>
    </source>
</evidence>
<dbReference type="KEGG" id="surl:BI350_02845"/>
<dbReference type="Pfam" id="PF17783">
    <property type="entry name" value="WHD_CvfB"/>
    <property type="match status" value="1"/>
</dbReference>
<feature type="domain" description="Conserved virulence factor B third S1" evidence="5">
    <location>
        <begin position="148"/>
        <end position="216"/>
    </location>
</feature>
<feature type="domain" description="Conserved virulence factor B second S1" evidence="4">
    <location>
        <begin position="74"/>
        <end position="133"/>
    </location>
</feature>
<comment type="similarity">
    <text evidence="1">Belongs to the CvfB family.</text>
</comment>
<dbReference type="Pfam" id="PF21543">
    <property type="entry name" value="CvfB_2nd"/>
    <property type="match status" value="1"/>
</dbReference>
<keyword evidence="7" id="KW-1185">Reference proteome</keyword>
<organism evidence="6 7">
    <name type="scientific">Sporosarcina ureilytica</name>
    <dbReference type="NCBI Taxonomy" id="298596"/>
    <lineage>
        <taxon>Bacteria</taxon>
        <taxon>Bacillati</taxon>
        <taxon>Bacillota</taxon>
        <taxon>Bacilli</taxon>
        <taxon>Bacillales</taxon>
        <taxon>Caryophanaceae</taxon>
        <taxon>Sporosarcina</taxon>
    </lineage>
</organism>
<name>A0A1D8JD63_9BACL</name>
<dbReference type="Gene3D" id="1.10.10.10">
    <property type="entry name" value="Winged helix-like DNA-binding domain superfamily/Winged helix DNA-binding domain"/>
    <property type="match status" value="1"/>
</dbReference>
<keyword evidence="6" id="KW-0238">DNA-binding</keyword>
<gene>
    <name evidence="6" type="ORF">BI350_02845</name>
</gene>
<evidence type="ECO:0000259" key="5">
    <source>
        <dbReference type="Pfam" id="PF21543"/>
    </source>
</evidence>
<evidence type="ECO:0000259" key="3">
    <source>
        <dbReference type="Pfam" id="PF17783"/>
    </source>
</evidence>
<dbReference type="EMBL" id="CP017560">
    <property type="protein sequence ID" value="AOV06648.1"/>
    <property type="molecule type" value="Genomic_DNA"/>
</dbReference>
<dbReference type="PANTHER" id="PTHR37296:SF1">
    <property type="entry name" value="CONSERVED VIRULENCE FACTOR B"/>
    <property type="match status" value="1"/>
</dbReference>
<proteinExistence type="inferred from homology"/>
<evidence type="ECO:0000259" key="4">
    <source>
        <dbReference type="Pfam" id="PF21191"/>
    </source>
</evidence>
<evidence type="ECO:0000313" key="7">
    <source>
        <dbReference type="Proteomes" id="UP000185746"/>
    </source>
</evidence>
<evidence type="ECO:0000259" key="2">
    <source>
        <dbReference type="Pfam" id="PF13509"/>
    </source>
</evidence>
<evidence type="ECO:0000313" key="6">
    <source>
        <dbReference type="EMBL" id="AOV06648.1"/>
    </source>
</evidence>
<dbReference type="PANTHER" id="PTHR37296">
    <property type="entry name" value="CONSERVED VIRULENCE FACTOR B"/>
    <property type="match status" value="1"/>
</dbReference>
<dbReference type="InterPro" id="IPR039566">
    <property type="entry name" value="CvfB_S1_st"/>
</dbReference>
<accession>A0A1D8JD63</accession>
<reference evidence="6 7" key="1">
    <citation type="submission" date="2016-09" db="EMBL/GenBank/DDBJ databases">
        <title>Complete genome sequence of the Lysinibacillus sphaericus LMG 22257, a specie of Bacillus with ureolytic activity that can effectively biodeposit calcium carbonate.</title>
        <authorList>
            <person name="Yan W."/>
        </authorList>
    </citation>
    <scope>NUCLEOTIDE SEQUENCE [LARGE SCALE GENOMIC DNA]</scope>
    <source>
        <strain evidence="6 7">LMG 22257</strain>
    </source>
</reference>
<dbReference type="InterPro" id="IPR048588">
    <property type="entry name" value="CvfB_S1_2nd"/>
</dbReference>
<dbReference type="InterPro" id="IPR040764">
    <property type="entry name" value="CvfB_WH"/>
</dbReference>
<dbReference type="AlphaFoldDB" id="A0A1D8JD63"/>
<dbReference type="InterPro" id="IPR036388">
    <property type="entry name" value="WH-like_DNA-bd_sf"/>
</dbReference>
<sequence>MTQLQSGSVAELEIIDQEGSRWVLKGNEENIMMNVSDADEDVQIGDSVSVFLYMNRRKELTATMSMPNMTMGTFGWAKVIRSEANEGVYVDIGSSFEVLVNGADLPQIKKLWPQPGDELYMTLRTDLGGGIFGRLATEERVLEQIAIADQSVFNANVTARAYRLLPVGSFMLTIPENYRVFVHESEQKAEPRLGEEVTVRIIDVHSDGTLNGSMLPRVEERLTGDAEVIYTYLTDVGGKMPFTDKSSPEEIREMFNMSKGSFKRALGRLMRERKVIQEDGWTKVTGD</sequence>
<dbReference type="InterPro" id="IPR012340">
    <property type="entry name" value="NA-bd_OB-fold"/>
</dbReference>
<dbReference type="InterPro" id="IPR048587">
    <property type="entry name" value="CvfB_S1_3rd"/>
</dbReference>
<protein>
    <submittedName>
        <fullName evidence="6">DNA-binding protein</fullName>
    </submittedName>
</protein>
<dbReference type="Pfam" id="PF13509">
    <property type="entry name" value="S1_2"/>
    <property type="match status" value="1"/>
</dbReference>
<dbReference type="Gene3D" id="2.40.50.140">
    <property type="entry name" value="Nucleic acid-binding proteins"/>
    <property type="match status" value="2"/>
</dbReference>
<feature type="domain" description="Conserved virulence factor B first S1" evidence="2">
    <location>
        <begin position="7"/>
        <end position="64"/>
    </location>
</feature>
<dbReference type="GO" id="GO:0003677">
    <property type="term" value="F:DNA binding"/>
    <property type="evidence" value="ECO:0007669"/>
    <property type="project" value="UniProtKB-KW"/>
</dbReference>
<dbReference type="InterPro" id="IPR014464">
    <property type="entry name" value="CvfB_fam"/>
</dbReference>
<dbReference type="RefSeq" id="WP_075526758.1">
    <property type="nucleotide sequence ID" value="NZ_CP017560.1"/>
</dbReference>